<dbReference type="InterPro" id="IPR003280">
    <property type="entry name" value="2pore_dom_K_chnl"/>
</dbReference>
<dbReference type="GO" id="GO:0030322">
    <property type="term" value="P:stabilization of membrane potential"/>
    <property type="evidence" value="ECO:0007669"/>
    <property type="project" value="TreeGrafter"/>
</dbReference>
<dbReference type="Gene3D" id="1.10.287.70">
    <property type="match status" value="1"/>
</dbReference>
<proteinExistence type="inferred from homology"/>
<keyword evidence="5 8" id="KW-0406">Ion transport</keyword>
<feature type="transmembrane region" description="Helical" evidence="10">
    <location>
        <begin position="313"/>
        <end position="329"/>
    </location>
</feature>
<name>A0A8S1H7C5_9PELO</name>
<dbReference type="Pfam" id="PF07885">
    <property type="entry name" value="Ion_trans_2"/>
    <property type="match status" value="1"/>
</dbReference>
<evidence type="ECO:0000256" key="9">
    <source>
        <dbReference type="SAM" id="MobiDB-lite"/>
    </source>
</evidence>
<evidence type="ECO:0000256" key="4">
    <source>
        <dbReference type="ARBA" id="ARBA00022989"/>
    </source>
</evidence>
<feature type="region of interest" description="Disordered" evidence="9">
    <location>
        <begin position="1"/>
        <end position="54"/>
    </location>
</feature>
<evidence type="ECO:0000256" key="10">
    <source>
        <dbReference type="SAM" id="Phobius"/>
    </source>
</evidence>
<feature type="transmembrane region" description="Helical" evidence="10">
    <location>
        <begin position="219"/>
        <end position="235"/>
    </location>
</feature>
<feature type="transmembrane region" description="Helical" evidence="10">
    <location>
        <begin position="341"/>
        <end position="362"/>
    </location>
</feature>
<evidence type="ECO:0000256" key="1">
    <source>
        <dbReference type="ARBA" id="ARBA00004141"/>
    </source>
</evidence>
<keyword evidence="3 8" id="KW-0812">Transmembrane</keyword>
<accession>A0A8S1H7C5</accession>
<feature type="transmembrane region" description="Helical" evidence="10">
    <location>
        <begin position="241"/>
        <end position="261"/>
    </location>
</feature>
<dbReference type="Proteomes" id="UP000835052">
    <property type="component" value="Unassembled WGS sequence"/>
</dbReference>
<evidence type="ECO:0000256" key="3">
    <source>
        <dbReference type="ARBA" id="ARBA00022692"/>
    </source>
</evidence>
<evidence type="ECO:0000256" key="6">
    <source>
        <dbReference type="ARBA" id="ARBA00023136"/>
    </source>
</evidence>
<evidence type="ECO:0000259" key="11">
    <source>
        <dbReference type="Pfam" id="PF07885"/>
    </source>
</evidence>
<evidence type="ECO:0000256" key="5">
    <source>
        <dbReference type="ARBA" id="ARBA00023065"/>
    </source>
</evidence>
<keyword evidence="7 8" id="KW-0407">Ion channel</keyword>
<dbReference type="AlphaFoldDB" id="A0A8S1H7C5"/>
<dbReference type="EMBL" id="CAJGYM010000021">
    <property type="protein sequence ID" value="CAD6191453.1"/>
    <property type="molecule type" value="Genomic_DNA"/>
</dbReference>
<evidence type="ECO:0000313" key="12">
    <source>
        <dbReference type="EMBL" id="CAD6191453.1"/>
    </source>
</evidence>
<evidence type="ECO:0000313" key="13">
    <source>
        <dbReference type="Proteomes" id="UP000835052"/>
    </source>
</evidence>
<feature type="transmembrane region" description="Helical" evidence="10">
    <location>
        <begin position="284"/>
        <end position="307"/>
    </location>
</feature>
<dbReference type="GO" id="GO:0015271">
    <property type="term" value="F:outward rectifier potassium channel activity"/>
    <property type="evidence" value="ECO:0007669"/>
    <property type="project" value="TreeGrafter"/>
</dbReference>
<dbReference type="GO" id="GO:0022841">
    <property type="term" value="F:potassium ion leak channel activity"/>
    <property type="evidence" value="ECO:0007669"/>
    <property type="project" value="TreeGrafter"/>
</dbReference>
<evidence type="ECO:0000256" key="8">
    <source>
        <dbReference type="RuleBase" id="RU003857"/>
    </source>
</evidence>
<dbReference type="PANTHER" id="PTHR11003:SF337">
    <property type="entry name" value="POTASSIUM CHANNEL DOMAIN-CONTAINING PROTEIN"/>
    <property type="match status" value="1"/>
</dbReference>
<dbReference type="GO" id="GO:0005886">
    <property type="term" value="C:plasma membrane"/>
    <property type="evidence" value="ECO:0007669"/>
    <property type="project" value="TreeGrafter"/>
</dbReference>
<feature type="domain" description="Potassium channel" evidence="11">
    <location>
        <begin position="183"/>
        <end position="243"/>
    </location>
</feature>
<keyword evidence="4 10" id="KW-1133">Transmembrane helix</keyword>
<gene>
    <name evidence="12" type="ORF">CAUJ_LOCUS7372</name>
</gene>
<reference evidence="12" key="1">
    <citation type="submission" date="2020-10" db="EMBL/GenBank/DDBJ databases">
        <authorList>
            <person name="Kikuchi T."/>
        </authorList>
    </citation>
    <scope>NUCLEOTIDE SEQUENCE</scope>
    <source>
        <strain evidence="12">NKZ352</strain>
    </source>
</reference>
<dbReference type="InterPro" id="IPR013099">
    <property type="entry name" value="K_chnl_dom"/>
</dbReference>
<comment type="similarity">
    <text evidence="8">Belongs to the two pore domain potassium channel (TC 1.A.1.8) family.</text>
</comment>
<comment type="caution">
    <text evidence="12">The sequence shown here is derived from an EMBL/GenBank/DDBJ whole genome shotgun (WGS) entry which is preliminary data.</text>
</comment>
<evidence type="ECO:0000256" key="7">
    <source>
        <dbReference type="ARBA" id="ARBA00023303"/>
    </source>
</evidence>
<dbReference type="SUPFAM" id="SSF81324">
    <property type="entry name" value="Voltage-gated potassium channels"/>
    <property type="match status" value="2"/>
</dbReference>
<comment type="subcellular location">
    <subcellularLocation>
        <location evidence="1">Membrane</location>
        <topology evidence="1">Multi-pass membrane protein</topology>
    </subcellularLocation>
</comment>
<organism evidence="12 13">
    <name type="scientific">Caenorhabditis auriculariae</name>
    <dbReference type="NCBI Taxonomy" id="2777116"/>
    <lineage>
        <taxon>Eukaryota</taxon>
        <taxon>Metazoa</taxon>
        <taxon>Ecdysozoa</taxon>
        <taxon>Nematoda</taxon>
        <taxon>Chromadorea</taxon>
        <taxon>Rhabditida</taxon>
        <taxon>Rhabditina</taxon>
        <taxon>Rhabditomorpha</taxon>
        <taxon>Rhabditoidea</taxon>
        <taxon>Rhabditidae</taxon>
        <taxon>Peloderinae</taxon>
        <taxon>Caenorhabditis</taxon>
    </lineage>
</organism>
<evidence type="ECO:0000256" key="2">
    <source>
        <dbReference type="ARBA" id="ARBA00022448"/>
    </source>
</evidence>
<dbReference type="PRINTS" id="PR01333">
    <property type="entry name" value="2POREKCHANEL"/>
</dbReference>
<sequence length="448" mass="49676">MAGVNRSRNRDAPSHSKCGQGSPEMAKLVGSGRTTAHTMRPVGHTPTVRRETSSFSNGMSASAMYRLHEADHVAIVHSPDATVTTTSWISLLGLTPSSRRGARRLSKFLAGMVLLALLLAQNFVAAAIFWLAEANSIPKDTFSHQDCLKLAHDQIKLDPRVSNKFEADNLINRTLSLVDKCLKESTRIDSLPKGFMFAWSVYTTIGYGNFYPHSMVGQLLATIYALLTIPLYVAVKAELGYFLSISTLHLANGIKLICQFIRKRMRKKSSFTVTRYSNPKARDYAIFVTCCVVCSIMVIIFTVVFSLTEDQPLLTSLYFTVISVLLVGLGDVTPSHLNPFLIIYCPIFIVADILSSHILYYIHGRLRLSAHLLTRKILRMPYGVSKRNNEISVDSEEADVPHVTTTCMPMNVLSCERVEKQFDEALLQPAYHPSSGANSEDECDSNSS</sequence>
<dbReference type="OrthoDB" id="5877293at2759"/>
<protein>
    <recommendedName>
        <fullName evidence="11">Potassium channel domain-containing protein</fullName>
    </recommendedName>
</protein>
<keyword evidence="13" id="KW-1185">Reference proteome</keyword>
<dbReference type="PANTHER" id="PTHR11003">
    <property type="entry name" value="POTASSIUM CHANNEL, SUBFAMILY K"/>
    <property type="match status" value="1"/>
</dbReference>
<keyword evidence="2 8" id="KW-0813">Transport</keyword>
<feature type="transmembrane region" description="Helical" evidence="10">
    <location>
        <begin position="108"/>
        <end position="132"/>
    </location>
</feature>
<keyword evidence="6 10" id="KW-0472">Membrane</keyword>